<proteinExistence type="predicted"/>
<reference evidence="2" key="2">
    <citation type="journal article" date="2015" name="ISME J.">
        <title>A new class of marine Euryarchaeota group II from the Mediterranean deep chlorophyll maximum.</title>
        <authorList>
            <person name="Martin-Cuadrado A.B."/>
            <person name="Garcia-Heredia I."/>
            <person name="Molto A.G."/>
            <person name="Lopez-Ubeda R."/>
            <person name="Kimes N."/>
            <person name="Lopez-Garcia P."/>
            <person name="Moreira D."/>
            <person name="Rodriguez-Valera F."/>
        </authorList>
    </citation>
    <scope>NUCLEOTIDE SEQUENCE</scope>
</reference>
<feature type="transmembrane region" description="Helical" evidence="1">
    <location>
        <begin position="160"/>
        <end position="177"/>
    </location>
</feature>
<keyword evidence="1" id="KW-1133">Transmembrane helix</keyword>
<reference evidence="2" key="1">
    <citation type="submission" date="2014-11" db="EMBL/GenBank/DDBJ databases">
        <authorList>
            <person name="Tripathy S."/>
        </authorList>
    </citation>
    <scope>NUCLEOTIDE SEQUENCE</scope>
</reference>
<feature type="transmembrane region" description="Helical" evidence="1">
    <location>
        <begin position="83"/>
        <end position="102"/>
    </location>
</feature>
<protein>
    <submittedName>
        <fullName evidence="2">Uncharacterized protein</fullName>
    </submittedName>
</protein>
<feature type="transmembrane region" description="Helical" evidence="1">
    <location>
        <begin position="31"/>
        <end position="52"/>
    </location>
</feature>
<evidence type="ECO:0000313" key="2">
    <source>
        <dbReference type="EMBL" id="AKQ06023.1"/>
    </source>
</evidence>
<organism evidence="2">
    <name type="scientific">uncultured Poseidoniia archaeon</name>
    <dbReference type="NCBI Taxonomy" id="1697135"/>
    <lineage>
        <taxon>Archaea</taxon>
        <taxon>Methanobacteriati</taxon>
        <taxon>Thermoplasmatota</taxon>
        <taxon>Candidatus Poseidoniia</taxon>
        <taxon>environmental samples</taxon>
    </lineage>
</organism>
<feature type="transmembrane region" description="Helical" evidence="1">
    <location>
        <begin position="132"/>
        <end position="148"/>
    </location>
</feature>
<keyword evidence="1" id="KW-0812">Transmembrane</keyword>
<sequence>MKALNQKGKSPVVINMVQTDWKEALTKPSNMISTAALMLGVWIILLSLVNIFGGGAGQAGNKVAWIGFIGIGGEAFVPYDDGFILDDAIFAILGIIMIATGMRNQDVFNWISNIQNSDFTNNLIKGNNGKEIVSSWLTVIGIAFYIVWSIQNDTWVDPGVYSVMIAMVAFGIALNINSKVEN</sequence>
<dbReference type="EMBL" id="KP211915">
    <property type="protein sequence ID" value="AKQ06023.1"/>
    <property type="molecule type" value="Genomic_DNA"/>
</dbReference>
<keyword evidence="1" id="KW-0472">Membrane</keyword>
<evidence type="ECO:0000256" key="1">
    <source>
        <dbReference type="SAM" id="Phobius"/>
    </source>
</evidence>
<accession>A0A0R7K1Z2</accession>
<name>A0A0R7K1Z2_9ARCH</name>
<dbReference type="AlphaFoldDB" id="A0A0R7K1Z2"/>